<keyword evidence="3" id="KW-0436">Ligase</keyword>
<dbReference type="InterPro" id="IPR042099">
    <property type="entry name" value="ANL_N_sf"/>
</dbReference>
<protein>
    <submittedName>
        <fullName evidence="7">Luciferin 4-monooxygenase</fullName>
    </submittedName>
</protein>
<accession>A0A4C1V9V9</accession>
<comment type="similarity">
    <text evidence="2">Belongs to the ATP-dependent AMP-binding enzyme family.</text>
</comment>
<evidence type="ECO:0000256" key="4">
    <source>
        <dbReference type="ARBA" id="ARBA00023140"/>
    </source>
</evidence>
<keyword evidence="7" id="KW-0560">Oxidoreductase</keyword>
<sequence>MQTQKRLNESINWFMGEMQAEIVARSGRPGDRFHLGKMVLHGLRKYPDIVLQLYYSVMAARELARRKPRESGGITRVTDISDPPRRRRRLFSSESDLKREYKRIFIEIVDNVKNQIQTRNSSLSNLSFLDLLMTALGVAGLIRCQKHMAGRSLVDRNRDSNTNSRNPLPTDSQIDGGTGAAETNRSVLERTIQCATAMRGYGLQVGDVITLMAPSHLDLCVPFYAALYLGVIVAAVDRYLGTGELTETFSIGRPKLIFCQSEKAPDVQRALNDIDLDTQILTFDKGDYLCSFNEFLQRHGKVTPIDQFEAADFDAEDAIALLISTSGTTGLPKAAAITHKNLAISTPNLWHVAFSRCFSL</sequence>
<feature type="domain" description="AMP-dependent synthetase/ligase" evidence="6">
    <location>
        <begin position="183"/>
        <end position="350"/>
    </location>
</feature>
<evidence type="ECO:0000259" key="6">
    <source>
        <dbReference type="Pfam" id="PF00501"/>
    </source>
</evidence>
<evidence type="ECO:0000256" key="2">
    <source>
        <dbReference type="ARBA" id="ARBA00006432"/>
    </source>
</evidence>
<dbReference type="Pfam" id="PF00501">
    <property type="entry name" value="AMP-binding"/>
    <property type="match status" value="1"/>
</dbReference>
<dbReference type="Gene3D" id="3.40.50.12780">
    <property type="entry name" value="N-terminal domain of ligase-like"/>
    <property type="match status" value="1"/>
</dbReference>
<evidence type="ECO:0000313" key="8">
    <source>
        <dbReference type="Proteomes" id="UP000299102"/>
    </source>
</evidence>
<dbReference type="GO" id="GO:0004497">
    <property type="term" value="F:monooxygenase activity"/>
    <property type="evidence" value="ECO:0007669"/>
    <property type="project" value="UniProtKB-KW"/>
</dbReference>
<dbReference type="InterPro" id="IPR000873">
    <property type="entry name" value="AMP-dep_synth/lig_dom"/>
</dbReference>
<reference evidence="7 8" key="1">
    <citation type="journal article" date="2019" name="Commun. Biol.">
        <title>The bagworm genome reveals a unique fibroin gene that provides high tensile strength.</title>
        <authorList>
            <person name="Kono N."/>
            <person name="Nakamura H."/>
            <person name="Ohtoshi R."/>
            <person name="Tomita M."/>
            <person name="Numata K."/>
            <person name="Arakawa K."/>
        </authorList>
    </citation>
    <scope>NUCLEOTIDE SEQUENCE [LARGE SCALE GENOMIC DNA]</scope>
</reference>
<organism evidence="7 8">
    <name type="scientific">Eumeta variegata</name>
    <name type="common">Bagworm moth</name>
    <name type="synonym">Eumeta japonica</name>
    <dbReference type="NCBI Taxonomy" id="151549"/>
    <lineage>
        <taxon>Eukaryota</taxon>
        <taxon>Metazoa</taxon>
        <taxon>Ecdysozoa</taxon>
        <taxon>Arthropoda</taxon>
        <taxon>Hexapoda</taxon>
        <taxon>Insecta</taxon>
        <taxon>Pterygota</taxon>
        <taxon>Neoptera</taxon>
        <taxon>Endopterygota</taxon>
        <taxon>Lepidoptera</taxon>
        <taxon>Glossata</taxon>
        <taxon>Ditrysia</taxon>
        <taxon>Tineoidea</taxon>
        <taxon>Psychidae</taxon>
        <taxon>Oiketicinae</taxon>
        <taxon>Eumeta</taxon>
    </lineage>
</organism>
<name>A0A4C1V9V9_EUMVA</name>
<feature type="region of interest" description="Disordered" evidence="5">
    <location>
        <begin position="153"/>
        <end position="180"/>
    </location>
</feature>
<keyword evidence="4" id="KW-0576">Peroxisome</keyword>
<feature type="compositionally biased region" description="Polar residues" evidence="5">
    <location>
        <begin position="167"/>
        <end position="180"/>
    </location>
</feature>
<dbReference type="AlphaFoldDB" id="A0A4C1V9V9"/>
<dbReference type="GO" id="GO:0005777">
    <property type="term" value="C:peroxisome"/>
    <property type="evidence" value="ECO:0007669"/>
    <property type="project" value="UniProtKB-SubCell"/>
</dbReference>
<dbReference type="EMBL" id="BGZK01000308">
    <property type="protein sequence ID" value="GBP35728.1"/>
    <property type="molecule type" value="Genomic_DNA"/>
</dbReference>
<keyword evidence="7" id="KW-0503">Monooxygenase</keyword>
<dbReference type="PANTHER" id="PTHR24096">
    <property type="entry name" value="LONG-CHAIN-FATTY-ACID--COA LIGASE"/>
    <property type="match status" value="1"/>
</dbReference>
<dbReference type="PANTHER" id="PTHR24096:SF149">
    <property type="entry name" value="AMP-BINDING DOMAIN-CONTAINING PROTEIN-RELATED"/>
    <property type="match status" value="1"/>
</dbReference>
<dbReference type="Proteomes" id="UP000299102">
    <property type="component" value="Unassembled WGS sequence"/>
</dbReference>
<dbReference type="GO" id="GO:0016405">
    <property type="term" value="F:CoA-ligase activity"/>
    <property type="evidence" value="ECO:0007669"/>
    <property type="project" value="TreeGrafter"/>
</dbReference>
<proteinExistence type="inferred from homology"/>
<dbReference type="STRING" id="151549.A0A4C1V9V9"/>
<evidence type="ECO:0000256" key="1">
    <source>
        <dbReference type="ARBA" id="ARBA00004275"/>
    </source>
</evidence>
<comment type="subcellular location">
    <subcellularLocation>
        <location evidence="1">Peroxisome</location>
    </subcellularLocation>
</comment>
<dbReference type="SUPFAM" id="SSF56801">
    <property type="entry name" value="Acetyl-CoA synthetase-like"/>
    <property type="match status" value="1"/>
</dbReference>
<evidence type="ECO:0000313" key="7">
    <source>
        <dbReference type="EMBL" id="GBP35728.1"/>
    </source>
</evidence>
<keyword evidence="8" id="KW-1185">Reference proteome</keyword>
<dbReference type="OrthoDB" id="10253869at2759"/>
<evidence type="ECO:0000256" key="3">
    <source>
        <dbReference type="ARBA" id="ARBA00022598"/>
    </source>
</evidence>
<comment type="caution">
    <text evidence="7">The sequence shown here is derived from an EMBL/GenBank/DDBJ whole genome shotgun (WGS) entry which is preliminary data.</text>
</comment>
<evidence type="ECO:0000256" key="5">
    <source>
        <dbReference type="SAM" id="MobiDB-lite"/>
    </source>
</evidence>
<gene>
    <name evidence="7" type="ORF">EVAR_82662_1</name>
</gene>